<dbReference type="EMBL" id="CAXAMN010004269">
    <property type="protein sequence ID" value="CAK9008467.1"/>
    <property type="molecule type" value="Genomic_DNA"/>
</dbReference>
<reference evidence="1 2" key="1">
    <citation type="submission" date="2024-02" db="EMBL/GenBank/DDBJ databases">
        <authorList>
            <person name="Chen Y."/>
            <person name="Shah S."/>
            <person name="Dougan E. K."/>
            <person name="Thang M."/>
            <person name="Chan C."/>
        </authorList>
    </citation>
    <scope>NUCLEOTIDE SEQUENCE [LARGE SCALE GENOMIC DNA]</scope>
</reference>
<evidence type="ECO:0000313" key="2">
    <source>
        <dbReference type="Proteomes" id="UP001642484"/>
    </source>
</evidence>
<dbReference type="PROSITE" id="PS51620">
    <property type="entry name" value="SAM_TRM61"/>
    <property type="match status" value="1"/>
</dbReference>
<sequence length="325" mass="35983">MDACADNAAIKQECAKEGSFVILWGSYTQVFGVVLKHGEITNNRFGNFHHDEIIGRPFGSKVRSRKGGLWLALLRPSPEFITQSLTHRTQIVHHADISMLRCLLDARPGRILCEAGTGSGSVSASLCRALRPGGRLYTFEFHEERQKQAVADFETYGALDVIVSQHRDVCNEGFGEELHAKVHGIFLDLPAPWLAVPHVTKCLVPGGRLVTFSPCVEQVDKTAVELRRSGYFDVRMLETLAMNWGVRDAKAKRRRTTAQDNSAATNAEVQDEAQELQEEAAGASTGERTSGKSNDQWLSYQMPMRSHTGYLLVATRAPDEPMDAE</sequence>
<dbReference type="InterPro" id="IPR014816">
    <property type="entry name" value="tRNA_MeTrfase_Gcd14"/>
</dbReference>
<name>A0ABP0J2A8_9DINO</name>
<gene>
    <name evidence="1" type="ORF">CCMP2556_LOCUS9259</name>
</gene>
<dbReference type="PIRSF" id="PIRSF017269">
    <property type="entry name" value="GCD14"/>
    <property type="match status" value="1"/>
</dbReference>
<dbReference type="PANTHER" id="PTHR12133">
    <property type="entry name" value="TRNA (ADENINE(58)-N(1))-METHYLTRANSFERASE"/>
    <property type="match status" value="1"/>
</dbReference>
<dbReference type="Gene3D" id="3.40.50.150">
    <property type="entry name" value="Vaccinia Virus protein VP39"/>
    <property type="match status" value="1"/>
</dbReference>
<dbReference type="PANTHER" id="PTHR12133:SF2">
    <property type="entry name" value="TRNA (ADENINE(58)-N(1))-METHYLTRANSFERASE CATALYTIC SUBUNIT TRMT61A"/>
    <property type="match status" value="1"/>
</dbReference>
<keyword evidence="2" id="KW-1185">Reference proteome</keyword>
<dbReference type="InterPro" id="IPR029063">
    <property type="entry name" value="SAM-dependent_MTases_sf"/>
</dbReference>
<evidence type="ECO:0000313" key="1">
    <source>
        <dbReference type="EMBL" id="CAK9008467.1"/>
    </source>
</evidence>
<dbReference type="InterPro" id="IPR049470">
    <property type="entry name" value="TRM61_C"/>
</dbReference>
<proteinExistence type="predicted"/>
<dbReference type="SUPFAM" id="SSF53335">
    <property type="entry name" value="S-adenosyl-L-methionine-dependent methyltransferases"/>
    <property type="match status" value="1"/>
</dbReference>
<dbReference type="Gene3D" id="3.10.330.20">
    <property type="match status" value="1"/>
</dbReference>
<dbReference type="Pfam" id="PF08704">
    <property type="entry name" value="GCD14"/>
    <property type="match status" value="1"/>
</dbReference>
<protein>
    <submittedName>
        <fullName evidence="1">Uncharacterized protein</fullName>
    </submittedName>
</protein>
<dbReference type="Proteomes" id="UP001642484">
    <property type="component" value="Unassembled WGS sequence"/>
</dbReference>
<accession>A0ABP0J2A8</accession>
<organism evidence="1 2">
    <name type="scientific">Durusdinium trenchii</name>
    <dbReference type="NCBI Taxonomy" id="1381693"/>
    <lineage>
        <taxon>Eukaryota</taxon>
        <taxon>Sar</taxon>
        <taxon>Alveolata</taxon>
        <taxon>Dinophyceae</taxon>
        <taxon>Suessiales</taxon>
        <taxon>Symbiodiniaceae</taxon>
        <taxon>Durusdinium</taxon>
    </lineage>
</organism>
<comment type="caution">
    <text evidence="1">The sequence shown here is derived from an EMBL/GenBank/DDBJ whole genome shotgun (WGS) entry which is preliminary data.</text>
</comment>